<proteinExistence type="inferred from homology"/>
<keyword evidence="12 17" id="KW-0456">Lyase</keyword>
<evidence type="ECO:0000256" key="7">
    <source>
        <dbReference type="ARBA" id="ARBA00022840"/>
    </source>
</evidence>
<feature type="binding site" evidence="17">
    <location>
        <position position="443"/>
    </location>
    <ligand>
        <name>(6S)-NADPHX</name>
        <dbReference type="ChEBI" id="CHEBI:64076"/>
    </ligand>
</feature>
<dbReference type="Proteomes" id="UP000095039">
    <property type="component" value="Unassembled WGS sequence"/>
</dbReference>
<evidence type="ECO:0000256" key="12">
    <source>
        <dbReference type="ARBA" id="ARBA00023239"/>
    </source>
</evidence>
<evidence type="ECO:0000256" key="19">
    <source>
        <dbReference type="PIRNR" id="PIRNR017184"/>
    </source>
</evidence>
<evidence type="ECO:0000313" key="22">
    <source>
        <dbReference type="EMBL" id="OEE60570.1"/>
    </source>
</evidence>
<dbReference type="PANTHER" id="PTHR12592">
    <property type="entry name" value="ATP-DEPENDENT (S)-NAD(P)H-HYDRATE DEHYDRATASE FAMILY MEMBER"/>
    <property type="match status" value="1"/>
</dbReference>
<dbReference type="NCBIfam" id="TIGR00197">
    <property type="entry name" value="yjeF_nterm"/>
    <property type="match status" value="1"/>
</dbReference>
<evidence type="ECO:0000259" key="21">
    <source>
        <dbReference type="PROSITE" id="PS51385"/>
    </source>
</evidence>
<dbReference type="PANTHER" id="PTHR12592:SF0">
    <property type="entry name" value="ATP-DEPENDENT (S)-NAD(P)H-HYDRATE DEHYDRATASE"/>
    <property type="match status" value="1"/>
</dbReference>
<reference evidence="22 23" key="1">
    <citation type="journal article" date="2012" name="Science">
        <title>Ecological populations of bacteria act as socially cohesive units of antibiotic production and resistance.</title>
        <authorList>
            <person name="Cordero O.X."/>
            <person name="Wildschutte H."/>
            <person name="Kirkup B."/>
            <person name="Proehl S."/>
            <person name="Ngo L."/>
            <person name="Hussain F."/>
            <person name="Le Roux F."/>
            <person name="Mincer T."/>
            <person name="Polz M.F."/>
        </authorList>
    </citation>
    <scope>NUCLEOTIDE SEQUENCE [LARGE SCALE GENOMIC DNA]</scope>
    <source>
        <strain evidence="22 23">FF-454</strain>
    </source>
</reference>
<comment type="cofactor">
    <cofactor evidence="17">
        <name>Mg(2+)</name>
        <dbReference type="ChEBI" id="CHEBI:18420"/>
    </cofactor>
</comment>
<comment type="catalytic activity">
    <reaction evidence="16 17 19">
        <text>(6S)-NADPHX + ADP = AMP + phosphate + NADPH + H(+)</text>
        <dbReference type="Rhea" id="RHEA:32235"/>
        <dbReference type="ChEBI" id="CHEBI:15378"/>
        <dbReference type="ChEBI" id="CHEBI:43474"/>
        <dbReference type="ChEBI" id="CHEBI:57783"/>
        <dbReference type="ChEBI" id="CHEBI:64076"/>
        <dbReference type="ChEBI" id="CHEBI:456215"/>
        <dbReference type="ChEBI" id="CHEBI:456216"/>
        <dbReference type="EC" id="4.2.1.136"/>
    </reaction>
</comment>
<feature type="binding site" evidence="17">
    <location>
        <position position="442"/>
    </location>
    <ligand>
        <name>AMP</name>
        <dbReference type="ChEBI" id="CHEBI:456215"/>
    </ligand>
</feature>
<evidence type="ECO:0000313" key="23">
    <source>
        <dbReference type="Proteomes" id="UP000095039"/>
    </source>
</evidence>
<evidence type="ECO:0000256" key="1">
    <source>
        <dbReference type="ARBA" id="ARBA00000013"/>
    </source>
</evidence>
<dbReference type="Pfam" id="PF03853">
    <property type="entry name" value="YjeF_N"/>
    <property type="match status" value="1"/>
</dbReference>
<dbReference type="CDD" id="cd01171">
    <property type="entry name" value="YXKO-related"/>
    <property type="match status" value="1"/>
</dbReference>
<dbReference type="PROSITE" id="PS51383">
    <property type="entry name" value="YJEF_C_3"/>
    <property type="match status" value="1"/>
</dbReference>
<dbReference type="PIRSF" id="PIRSF017184">
    <property type="entry name" value="Nnr"/>
    <property type="match status" value="1"/>
</dbReference>
<comment type="function">
    <text evidence="17">Catalyzes the dehydration of the S-form of NAD(P)HX at the expense of ADP, which is converted to AMP. Together with NAD(P)HX epimerase, which catalyzes the epimerization of the S- and R-forms, the enzyme allows the repair of both epimers of NAD(P)HX, a damaged form of NAD(P)H that is a result of enzymatic or heat-dependent hydration.</text>
</comment>
<keyword evidence="11 18" id="KW-0413">Isomerase</keyword>
<evidence type="ECO:0000256" key="6">
    <source>
        <dbReference type="ARBA" id="ARBA00022741"/>
    </source>
</evidence>
<dbReference type="SUPFAM" id="SSF53613">
    <property type="entry name" value="Ribokinase-like"/>
    <property type="match status" value="1"/>
</dbReference>
<dbReference type="HAMAP" id="MF_01965">
    <property type="entry name" value="NADHX_dehydratase"/>
    <property type="match status" value="1"/>
</dbReference>
<dbReference type="Gene3D" id="3.40.50.10260">
    <property type="entry name" value="YjeF N-terminal domain"/>
    <property type="match status" value="1"/>
</dbReference>
<keyword evidence="6 17" id="KW-0547">Nucleotide-binding</keyword>
<evidence type="ECO:0000256" key="13">
    <source>
        <dbReference type="ARBA" id="ARBA00023268"/>
    </source>
</evidence>
<dbReference type="InterPro" id="IPR030677">
    <property type="entry name" value="Nnr"/>
</dbReference>
<evidence type="ECO:0000256" key="5">
    <source>
        <dbReference type="ARBA" id="ARBA00022723"/>
    </source>
</evidence>
<evidence type="ECO:0000256" key="16">
    <source>
        <dbReference type="ARBA" id="ARBA00049209"/>
    </source>
</evidence>
<comment type="function">
    <text evidence="14 19">Bifunctional enzyme that catalyzes the epimerization of the S- and R-forms of NAD(P)HX and the dehydration of the S-form of NAD(P)HX at the expense of ADP, which is converted to AMP. This allows the repair of both epimers of NAD(P)HX, a damaged form of NAD(P)H that is a result of enzymatic or heat-dependent hydration.</text>
</comment>
<keyword evidence="8 17" id="KW-0521">NADP</keyword>
<dbReference type="EC" id="4.2.1.136" evidence="19"/>
<comment type="similarity">
    <text evidence="4 19">In the C-terminal section; belongs to the NnrD/CARKD family.</text>
</comment>
<feature type="binding site" evidence="17">
    <location>
        <position position="325"/>
    </location>
    <ligand>
        <name>(6S)-NADPHX</name>
        <dbReference type="ChEBI" id="CHEBI:64076"/>
    </ligand>
</feature>
<dbReference type="AlphaFoldDB" id="A0A1E5C4Z6"/>
<comment type="similarity">
    <text evidence="3 19">In the N-terminal section; belongs to the NnrE/AIBP family.</text>
</comment>
<feature type="domain" description="YjeF C-terminal" evidence="20">
    <location>
        <begin position="226"/>
        <end position="501"/>
    </location>
</feature>
<dbReference type="GO" id="GO:0052855">
    <property type="term" value="F:ADP-dependent NAD(P)H-hydrate dehydratase activity"/>
    <property type="evidence" value="ECO:0007669"/>
    <property type="project" value="UniProtKB-UniRule"/>
</dbReference>
<comment type="catalytic activity">
    <reaction evidence="1 18 19">
        <text>(6R)-NADHX = (6S)-NADHX</text>
        <dbReference type="Rhea" id="RHEA:32215"/>
        <dbReference type="ChEBI" id="CHEBI:64074"/>
        <dbReference type="ChEBI" id="CHEBI:64075"/>
        <dbReference type="EC" id="5.1.99.6"/>
    </reaction>
</comment>
<evidence type="ECO:0000256" key="4">
    <source>
        <dbReference type="ARBA" id="ARBA00009524"/>
    </source>
</evidence>
<feature type="binding site" evidence="18">
    <location>
        <begin position="130"/>
        <end position="136"/>
    </location>
    <ligand>
        <name>(6S)-NADPHX</name>
        <dbReference type="ChEBI" id="CHEBI:64076"/>
    </ligand>
</feature>
<keyword evidence="10 17" id="KW-0520">NAD</keyword>
<feature type="binding site" evidence="18">
    <location>
        <position position="162"/>
    </location>
    <ligand>
        <name>K(+)</name>
        <dbReference type="ChEBI" id="CHEBI:29103"/>
    </ligand>
</feature>
<sequence length="503" mass="53126">MTASLPHSLYRSDQVRDGERKIASDLGEKMYDLMTHAGFAVFNVLCQRWPEADKILICCGCGNNGGDGYVVGRLALEAGLNVTLWSACDPLKITGDALLAQQAFVKQGGTILTGDLPDEPRDLIIDALFGTGLSRDVSGCYRDAITSINASSSPILAVDIPSGLHADTGGVLGGAVSADITVTFVALKQGLFTGKAVDHCGELIFDGLDIGQAFEAHIPSSVTLLCSEQARQLEPTRCQSAHKGHFGRLLCIGGEKGTGGAIILCGQAALRTGAGLVALLTDETNVTAILARQPELMTRQWEEKRGSKALNEILAWADVIALGPGLGQSAWSKRVFDAALESCKPMVIDADGLTLLSRDPCRNQRQNQQNNWILTPHPGEAATLLNLSVEEIERDRFSAVKEIHNRYGGVVVLKGAGTIVYDGVHSFVIHAGNPGMASGGMGDVLTGVIASCLAQSQSLEDAARFGAFLHSYAADIAAQPGSRGLLASDLLPLLGNNIEQMQI</sequence>
<dbReference type="EC" id="5.1.99.6" evidence="19"/>
<organism evidence="22 23">
    <name type="scientific">Enterovibrio norvegicus FF-454</name>
    <dbReference type="NCBI Taxonomy" id="1185651"/>
    <lineage>
        <taxon>Bacteria</taxon>
        <taxon>Pseudomonadati</taxon>
        <taxon>Pseudomonadota</taxon>
        <taxon>Gammaproteobacteria</taxon>
        <taxon>Vibrionales</taxon>
        <taxon>Vibrionaceae</taxon>
        <taxon>Enterovibrio</taxon>
    </lineage>
</organism>
<feature type="binding site" evidence="17">
    <location>
        <position position="377"/>
    </location>
    <ligand>
        <name>(6S)-NADPHX</name>
        <dbReference type="ChEBI" id="CHEBI:64076"/>
    </ligand>
</feature>
<feature type="binding site" evidence="17">
    <location>
        <begin position="414"/>
        <end position="418"/>
    </location>
    <ligand>
        <name>AMP</name>
        <dbReference type="ChEBI" id="CHEBI:456215"/>
    </ligand>
</feature>
<comment type="cofactor">
    <cofactor evidence="18 19">
        <name>K(+)</name>
        <dbReference type="ChEBI" id="CHEBI:29103"/>
    </cofactor>
    <text evidence="18 19">Binds 1 potassium ion per subunit.</text>
</comment>
<dbReference type="GO" id="GO:0110051">
    <property type="term" value="P:metabolite repair"/>
    <property type="evidence" value="ECO:0007669"/>
    <property type="project" value="TreeGrafter"/>
</dbReference>
<evidence type="ECO:0000256" key="9">
    <source>
        <dbReference type="ARBA" id="ARBA00022958"/>
    </source>
</evidence>
<name>A0A1E5C4Z6_9GAMM</name>
<feature type="binding site" evidence="18">
    <location>
        <position position="141"/>
    </location>
    <ligand>
        <name>(6S)-NADPHX</name>
        <dbReference type="ChEBI" id="CHEBI:64076"/>
    </ligand>
</feature>
<dbReference type="GO" id="GO:0046872">
    <property type="term" value="F:metal ion binding"/>
    <property type="evidence" value="ECO:0007669"/>
    <property type="project" value="UniProtKB-UniRule"/>
</dbReference>
<comment type="similarity">
    <text evidence="18">Belongs to the NnrE/AIBP family.</text>
</comment>
<gene>
    <name evidence="18" type="primary">nnrE</name>
    <name evidence="17" type="synonym">nnrD</name>
    <name evidence="22" type="ORF">A1OK_11510</name>
</gene>
<dbReference type="Gene3D" id="3.40.1190.20">
    <property type="match status" value="1"/>
</dbReference>
<feature type="binding site" evidence="17">
    <location>
        <position position="261"/>
    </location>
    <ligand>
        <name>(6S)-NADPHX</name>
        <dbReference type="ChEBI" id="CHEBI:64076"/>
    </ligand>
</feature>
<dbReference type="GO" id="GO:0005524">
    <property type="term" value="F:ATP binding"/>
    <property type="evidence" value="ECO:0007669"/>
    <property type="project" value="UniProtKB-UniRule"/>
</dbReference>
<dbReference type="InterPro" id="IPR029056">
    <property type="entry name" value="Ribokinase-like"/>
</dbReference>
<keyword evidence="9 18" id="KW-0630">Potassium</keyword>
<feature type="binding site" evidence="18">
    <location>
        <position position="126"/>
    </location>
    <ligand>
        <name>K(+)</name>
        <dbReference type="ChEBI" id="CHEBI:29103"/>
    </ligand>
</feature>
<dbReference type="HAMAP" id="MF_01966">
    <property type="entry name" value="NADHX_epimerase"/>
    <property type="match status" value="1"/>
</dbReference>
<dbReference type="InterPro" id="IPR017953">
    <property type="entry name" value="Carbohydrate_kinase_pred_CS"/>
</dbReference>
<accession>A0A1E5C4Z6</accession>
<dbReference type="SUPFAM" id="SSF64153">
    <property type="entry name" value="YjeF N-terminal domain-like"/>
    <property type="match status" value="1"/>
</dbReference>
<keyword evidence="5 18" id="KW-0479">Metal-binding</keyword>
<comment type="catalytic activity">
    <reaction evidence="2 18 19">
        <text>(6R)-NADPHX = (6S)-NADPHX</text>
        <dbReference type="Rhea" id="RHEA:32227"/>
        <dbReference type="ChEBI" id="CHEBI:64076"/>
        <dbReference type="ChEBI" id="CHEBI:64077"/>
        <dbReference type="EC" id="5.1.99.6"/>
    </reaction>
</comment>
<evidence type="ECO:0000256" key="15">
    <source>
        <dbReference type="ARBA" id="ARBA00048238"/>
    </source>
</evidence>
<comment type="function">
    <text evidence="18">Catalyzes the epimerization of the S- and R-forms of NAD(P)HX, a damaged form of NAD(P)H that is a result of enzymatic or heat-dependent hydration. This is a prerequisite for the S-specific NAD(P)H-hydrate dehydratase to allow the repair of both epimers of NAD(P)HX.</text>
</comment>
<dbReference type="PROSITE" id="PS51385">
    <property type="entry name" value="YJEF_N"/>
    <property type="match status" value="1"/>
</dbReference>
<comment type="similarity">
    <text evidence="17">Belongs to the NnrD/CARKD family.</text>
</comment>
<evidence type="ECO:0000256" key="14">
    <source>
        <dbReference type="ARBA" id="ARBA00025153"/>
    </source>
</evidence>
<dbReference type="InterPro" id="IPR036652">
    <property type="entry name" value="YjeF_N_dom_sf"/>
</dbReference>
<comment type="subunit">
    <text evidence="17">Homotetramer.</text>
</comment>
<evidence type="ECO:0000256" key="17">
    <source>
        <dbReference type="HAMAP-Rule" id="MF_01965"/>
    </source>
</evidence>
<keyword evidence="7 17" id="KW-0067">ATP-binding</keyword>
<evidence type="ECO:0000256" key="11">
    <source>
        <dbReference type="ARBA" id="ARBA00023235"/>
    </source>
</evidence>
<evidence type="ECO:0000256" key="3">
    <source>
        <dbReference type="ARBA" id="ARBA00006001"/>
    </source>
</evidence>
<feature type="binding site" evidence="18">
    <location>
        <position position="159"/>
    </location>
    <ligand>
        <name>(6S)-NADPHX</name>
        <dbReference type="ChEBI" id="CHEBI:64076"/>
    </ligand>
</feature>
<dbReference type="NCBIfam" id="TIGR00196">
    <property type="entry name" value="yjeF_cterm"/>
    <property type="match status" value="1"/>
</dbReference>
<comment type="catalytic activity">
    <reaction evidence="15 17 19">
        <text>(6S)-NADHX + ADP = AMP + phosphate + NADH + H(+)</text>
        <dbReference type="Rhea" id="RHEA:32223"/>
        <dbReference type="ChEBI" id="CHEBI:15378"/>
        <dbReference type="ChEBI" id="CHEBI:43474"/>
        <dbReference type="ChEBI" id="CHEBI:57945"/>
        <dbReference type="ChEBI" id="CHEBI:64074"/>
        <dbReference type="ChEBI" id="CHEBI:456215"/>
        <dbReference type="ChEBI" id="CHEBI:456216"/>
        <dbReference type="EC" id="4.2.1.136"/>
    </reaction>
</comment>
<dbReference type="InterPro" id="IPR000631">
    <property type="entry name" value="CARKD"/>
</dbReference>
<dbReference type="GO" id="GO:0046496">
    <property type="term" value="P:nicotinamide nucleotide metabolic process"/>
    <property type="evidence" value="ECO:0007669"/>
    <property type="project" value="UniProtKB-UniRule"/>
</dbReference>
<feature type="binding site" evidence="18">
    <location>
        <position position="64"/>
    </location>
    <ligand>
        <name>K(+)</name>
        <dbReference type="ChEBI" id="CHEBI:29103"/>
    </ligand>
</feature>
<evidence type="ECO:0000256" key="8">
    <source>
        <dbReference type="ARBA" id="ARBA00022857"/>
    </source>
</evidence>
<evidence type="ECO:0000256" key="18">
    <source>
        <dbReference type="HAMAP-Rule" id="MF_01966"/>
    </source>
</evidence>
<dbReference type="PROSITE" id="PS01050">
    <property type="entry name" value="YJEF_C_2"/>
    <property type="match status" value="1"/>
</dbReference>
<feature type="binding site" evidence="18">
    <location>
        <begin position="63"/>
        <end position="67"/>
    </location>
    <ligand>
        <name>(6S)-NADPHX</name>
        <dbReference type="ChEBI" id="CHEBI:64076"/>
    </ligand>
</feature>
<dbReference type="InterPro" id="IPR004443">
    <property type="entry name" value="YjeF_N_dom"/>
</dbReference>
<comment type="caution">
    <text evidence="22">The sequence shown here is derived from an EMBL/GenBank/DDBJ whole genome shotgun (WGS) entry which is preliminary data.</text>
</comment>
<keyword evidence="23" id="KW-1185">Reference proteome</keyword>
<protein>
    <recommendedName>
        <fullName evidence="19">Bifunctional NAD(P)H-hydrate repair enzyme</fullName>
    </recommendedName>
    <alternativeName>
        <fullName evidence="19">Nicotinamide nucleotide repair protein</fullName>
    </alternativeName>
    <domain>
        <recommendedName>
            <fullName evidence="19">ADP-dependent (S)-NAD(P)H-hydrate dehydratase</fullName>
            <ecNumber evidence="19">4.2.1.136</ecNumber>
        </recommendedName>
        <alternativeName>
            <fullName evidence="19">ADP-dependent NAD(P)HX dehydratase</fullName>
        </alternativeName>
    </domain>
    <domain>
        <recommendedName>
            <fullName evidence="19">NAD(P)H-hydrate epimerase</fullName>
            <ecNumber evidence="19">5.1.99.6</ecNumber>
        </recommendedName>
    </domain>
</protein>
<evidence type="ECO:0000259" key="20">
    <source>
        <dbReference type="PROSITE" id="PS51383"/>
    </source>
</evidence>
<evidence type="ECO:0000256" key="10">
    <source>
        <dbReference type="ARBA" id="ARBA00023027"/>
    </source>
</evidence>
<dbReference type="Pfam" id="PF01256">
    <property type="entry name" value="Carb_kinase"/>
    <property type="match status" value="1"/>
</dbReference>
<dbReference type="EMBL" id="AJWN02000065">
    <property type="protein sequence ID" value="OEE60570.1"/>
    <property type="molecule type" value="Genomic_DNA"/>
</dbReference>
<dbReference type="RefSeq" id="WP_029486254.1">
    <property type="nucleotide sequence ID" value="NZ_AJWN02000065.1"/>
</dbReference>
<evidence type="ECO:0000256" key="2">
    <source>
        <dbReference type="ARBA" id="ARBA00000909"/>
    </source>
</evidence>
<keyword evidence="13" id="KW-0511">Multifunctional enzyme</keyword>
<dbReference type="GO" id="GO:0052856">
    <property type="term" value="F:NAD(P)HX epimerase activity"/>
    <property type="evidence" value="ECO:0007669"/>
    <property type="project" value="UniProtKB-UniRule"/>
</dbReference>
<feature type="domain" description="YjeF N-terminal" evidence="21">
    <location>
        <begin position="15"/>
        <end position="216"/>
    </location>
</feature>